<keyword evidence="1" id="KW-0969">Cilium</keyword>
<accession>A0A8S5P1S7</accession>
<name>A0A8S5P1S7_9CAUD</name>
<keyword evidence="1" id="KW-0282">Flagellum</keyword>
<protein>
    <submittedName>
        <fullName evidence="1">Flagellar and Swarming motility protein</fullName>
    </submittedName>
</protein>
<keyword evidence="1" id="KW-0966">Cell projection</keyword>
<proteinExistence type="predicted"/>
<sequence length="114" mass="13345">MSQSQSENTRKRYNNGTKLILVNEVLFTRYSMVNKTEPIYSTKPRLINASRIIDVEFRFKHFTIPIRPDSLSEVFSNERRSVDCSLIHLAGRSHNDRICVIETPEEIYKLIQEA</sequence>
<dbReference type="EMBL" id="BK015301">
    <property type="protein sequence ID" value="DAE00419.1"/>
    <property type="molecule type" value="Genomic_DNA"/>
</dbReference>
<organism evidence="1">
    <name type="scientific">Myoviridae sp. ctLnO19</name>
    <dbReference type="NCBI Taxonomy" id="2825085"/>
    <lineage>
        <taxon>Viruses</taxon>
        <taxon>Duplodnaviria</taxon>
        <taxon>Heunggongvirae</taxon>
        <taxon>Uroviricota</taxon>
        <taxon>Caudoviricetes</taxon>
    </lineage>
</organism>
<reference evidence="1" key="1">
    <citation type="journal article" date="2021" name="Proc. Natl. Acad. Sci. U.S.A.">
        <title>A Catalog of Tens of Thousands of Viruses from Human Metagenomes Reveals Hidden Associations with Chronic Diseases.</title>
        <authorList>
            <person name="Tisza M.J."/>
            <person name="Buck C.B."/>
        </authorList>
    </citation>
    <scope>NUCLEOTIDE SEQUENCE</scope>
    <source>
        <strain evidence="1">CtLnO19</strain>
    </source>
</reference>
<evidence type="ECO:0000313" key="1">
    <source>
        <dbReference type="EMBL" id="DAE00419.1"/>
    </source>
</evidence>